<dbReference type="Proteomes" id="UP000663881">
    <property type="component" value="Unassembled WGS sequence"/>
</dbReference>
<name>A0A820JI04_9BILA</name>
<organism evidence="1 2">
    <name type="scientific">Adineta steineri</name>
    <dbReference type="NCBI Taxonomy" id="433720"/>
    <lineage>
        <taxon>Eukaryota</taxon>
        <taxon>Metazoa</taxon>
        <taxon>Spiralia</taxon>
        <taxon>Gnathifera</taxon>
        <taxon>Rotifera</taxon>
        <taxon>Eurotatoria</taxon>
        <taxon>Bdelloidea</taxon>
        <taxon>Adinetida</taxon>
        <taxon>Adinetidae</taxon>
        <taxon>Adineta</taxon>
    </lineage>
</organism>
<evidence type="ECO:0000313" key="1">
    <source>
        <dbReference type="EMBL" id="CAF4322077.1"/>
    </source>
</evidence>
<gene>
    <name evidence="1" type="ORF">OKA104_LOCUS47303</name>
</gene>
<dbReference type="EMBL" id="CAJOAY010018558">
    <property type="protein sequence ID" value="CAF4322077.1"/>
    <property type="molecule type" value="Genomic_DNA"/>
</dbReference>
<dbReference type="AlphaFoldDB" id="A0A820JI04"/>
<evidence type="ECO:0000313" key="2">
    <source>
        <dbReference type="Proteomes" id="UP000663881"/>
    </source>
</evidence>
<proteinExistence type="predicted"/>
<sequence>MYFSLEGDIMWSTFVWSFTCLLIFKDLFLTRHTFFVNTQTASLIPISDSEFEQVIAERYLFAPFANECSAWTVLSNVSYVWQAASLPRYHSQAAVGVWLLFQSITETFNTRARTLHMSWMSLSANGAMIILSEIDVKSNSSLLVTSHNEETALKYTAALISP</sequence>
<comment type="caution">
    <text evidence="1">The sequence shown here is derived from an EMBL/GenBank/DDBJ whole genome shotgun (WGS) entry which is preliminary data.</text>
</comment>
<accession>A0A820JI04</accession>
<feature type="non-terminal residue" evidence="1">
    <location>
        <position position="162"/>
    </location>
</feature>
<protein>
    <submittedName>
        <fullName evidence="1">Uncharacterized protein</fullName>
    </submittedName>
</protein>
<reference evidence="1" key="1">
    <citation type="submission" date="2021-02" db="EMBL/GenBank/DDBJ databases">
        <authorList>
            <person name="Nowell W R."/>
        </authorList>
    </citation>
    <scope>NUCLEOTIDE SEQUENCE</scope>
</reference>